<dbReference type="CDD" id="cd01127">
    <property type="entry name" value="TrwB_TraG_TraD_VirD4"/>
    <property type="match status" value="1"/>
</dbReference>
<dbReference type="AlphaFoldDB" id="A0A147EV42"/>
<evidence type="ECO:0000313" key="1">
    <source>
        <dbReference type="EMBL" id="KTR93131.1"/>
    </source>
</evidence>
<dbReference type="PANTHER" id="PTHR30121">
    <property type="entry name" value="UNCHARACTERIZED PROTEIN YJGR-RELATED"/>
    <property type="match status" value="1"/>
</dbReference>
<dbReference type="InterPro" id="IPR025955">
    <property type="entry name" value="TraC/Conjuga_ATPase"/>
</dbReference>
<dbReference type="InterPro" id="IPR027417">
    <property type="entry name" value="P-loop_NTPase"/>
</dbReference>
<proteinExistence type="predicted"/>
<reference evidence="1 2" key="1">
    <citation type="journal article" date="2016" name="Front. Microbiol.">
        <title>Genomic Resource of Rice Seed Associated Bacteria.</title>
        <authorList>
            <person name="Midha S."/>
            <person name="Bansal K."/>
            <person name="Sharma S."/>
            <person name="Kumar N."/>
            <person name="Patil P.P."/>
            <person name="Chaudhry V."/>
            <person name="Patil P.B."/>
        </authorList>
    </citation>
    <scope>NUCLEOTIDE SEQUENCE [LARGE SCALE GENOMIC DNA]</scope>
    <source>
        <strain evidence="1 2">NS220</strain>
    </source>
</reference>
<dbReference type="Gene3D" id="3.40.50.300">
    <property type="entry name" value="P-loop containing nucleotide triphosphate hydrolases"/>
    <property type="match status" value="1"/>
</dbReference>
<gene>
    <name evidence="1" type="ORF">NS220_13440</name>
</gene>
<dbReference type="Pfam" id="PF11130">
    <property type="entry name" value="TraC_F_IV"/>
    <property type="match status" value="1"/>
</dbReference>
<dbReference type="SUPFAM" id="SSF52540">
    <property type="entry name" value="P-loop containing nucleoside triphosphate hydrolases"/>
    <property type="match status" value="1"/>
</dbReference>
<dbReference type="NCBIfam" id="NF045971">
    <property type="entry name" value="conju_CD1110"/>
    <property type="match status" value="1"/>
</dbReference>
<dbReference type="InterPro" id="IPR051162">
    <property type="entry name" value="T4SS_component"/>
</dbReference>
<dbReference type="PATRIC" id="fig|2033.6.peg.4002"/>
<dbReference type="Gene3D" id="1.10.8.730">
    <property type="match status" value="1"/>
</dbReference>
<protein>
    <submittedName>
        <fullName evidence="1">Uncharacterized protein</fullName>
    </submittedName>
</protein>
<dbReference type="EMBL" id="LDRT01000096">
    <property type="protein sequence ID" value="KTR93131.1"/>
    <property type="molecule type" value="Genomic_DNA"/>
</dbReference>
<organism evidence="1 2">
    <name type="scientific">Microbacterium testaceum</name>
    <name type="common">Aureobacterium testaceum</name>
    <name type="synonym">Brevibacterium testaceum</name>
    <dbReference type="NCBI Taxonomy" id="2033"/>
    <lineage>
        <taxon>Bacteria</taxon>
        <taxon>Bacillati</taxon>
        <taxon>Actinomycetota</taxon>
        <taxon>Actinomycetes</taxon>
        <taxon>Micrococcales</taxon>
        <taxon>Microbacteriaceae</taxon>
        <taxon>Microbacterium</taxon>
    </lineage>
</organism>
<accession>A0A147EV42</accession>
<evidence type="ECO:0000313" key="2">
    <source>
        <dbReference type="Proteomes" id="UP000075025"/>
    </source>
</evidence>
<name>A0A147EV42_MICTE</name>
<dbReference type="PANTHER" id="PTHR30121:SF6">
    <property type="entry name" value="SLR6007 PROTEIN"/>
    <property type="match status" value="1"/>
</dbReference>
<dbReference type="Proteomes" id="UP000075025">
    <property type="component" value="Unassembled WGS sequence"/>
</dbReference>
<comment type="caution">
    <text evidence="1">The sequence shown here is derived from an EMBL/GenBank/DDBJ whole genome shotgun (WGS) entry which is preliminary data.</text>
</comment>
<sequence length="786" mass="87836">MDNSRARRAFTAAPRRTRDLLGYKTMLPSGVAWLGADEWSMTLAISDINYVSAAQDRQESIVDRWARFLNSFGAGVRLQQTVINRVLDDADVATLVHKPLVGDQFDAYRADFNRNVREKLAASSGNTVTEKYLTVTVQEPDQEKAEATLSRISHEIEAALSAMEGCRVRRLTRRERLEVFSHILRPHELFSFSEEEFAVSPRRATHDYVAPWAVEYREKAGPVKLSNGTGDTFHTVLWVRDYPVWLSDRLITELTEIKSDVVVSLHLESYDQVEGMSLVQRQIAEMEMQTISERKKAAKQHLGEDMIPQKLVDALGEARDLRQELSQSNQKMFSTVMVIGISGSTRDQLEQNVKRAMTVMRKQSVSVEALTYMQLDGLTTELPIGRRVIPMRRALTTSSAAIVVPFTTQELFVAGGCWYGTNTDSSNAIVADRTRTKNGNGFIAGTSGSGKGMFGKQEIASTFLSRLNDDIVIVDPEREYEPLVQAFEGETIRLHPGSEQRINAMDIDLDAAADEDPILIKAQFVLTVLESEIGGTTGLTPEQRSIADRVTVDLYRRYAQERAVGHGVMPTFHHLREGLLATGEAPAQQLATALEIYTTGSLGGFSEPTNVDPRNRIVSYDISRLGTQMKSFGMMVVLDQIWTRVLRNFQAGRRTWIYVDEFHLLFNDEKIAEQFRQIWARIRKYGGIPTGITQNIEAVLANASARIMLANSDFLALLGQNETDADALADLLHLSSEQRRKFENVLPGQGLLRSGGNILGFDSRINDDGPLYALFNTTFTEAAPAR</sequence>